<dbReference type="Gene3D" id="3.40.50.1010">
    <property type="entry name" value="5'-nuclease"/>
    <property type="match status" value="1"/>
</dbReference>
<feature type="domain" description="PIN" evidence="1">
    <location>
        <begin position="3"/>
        <end position="114"/>
    </location>
</feature>
<dbReference type="InterPro" id="IPR002716">
    <property type="entry name" value="PIN_dom"/>
</dbReference>
<dbReference type="Proteomes" id="UP001245683">
    <property type="component" value="Unassembled WGS sequence"/>
</dbReference>
<gene>
    <name evidence="2" type="ORF">RBI02_05920</name>
</gene>
<protein>
    <submittedName>
        <fullName evidence="2">Type II toxin-antitoxin system VapC family toxin</fullName>
    </submittedName>
</protein>
<name>A0AAE4T3R7_9EURY</name>
<comment type="caution">
    <text evidence="2">The sequence shown here is derived from an EMBL/GenBank/DDBJ whole genome shotgun (WGS) entry which is preliminary data.</text>
</comment>
<proteinExistence type="predicted"/>
<evidence type="ECO:0000259" key="1">
    <source>
        <dbReference type="Pfam" id="PF01850"/>
    </source>
</evidence>
<reference evidence="2 3" key="1">
    <citation type="submission" date="2023-08" db="EMBL/GenBank/DDBJ databases">
        <title>Draft genome sequence of Thermococcus waiotapuensis WT1T, a thermophilic sulphur-dependent archaeon from order Thermococcales.</title>
        <authorList>
            <person name="Manners S.H."/>
            <person name="Carere C.R."/>
            <person name="Dhami M.K."/>
            <person name="Dobson R.C.J."/>
            <person name="Stott M.B."/>
        </authorList>
    </citation>
    <scope>NUCLEOTIDE SEQUENCE [LARGE SCALE GENOMIC DNA]</scope>
    <source>
        <strain evidence="2 3">WT1</strain>
    </source>
</reference>
<evidence type="ECO:0000313" key="2">
    <source>
        <dbReference type="EMBL" id="MDV3104078.1"/>
    </source>
</evidence>
<dbReference type="AlphaFoldDB" id="A0AAE4T3R7"/>
<keyword evidence="3" id="KW-1185">Reference proteome</keyword>
<accession>A0AAE4T3R7</accession>
<dbReference type="Pfam" id="PF01850">
    <property type="entry name" value="PIN"/>
    <property type="match status" value="1"/>
</dbReference>
<dbReference type="RefSeq" id="WP_315341776.1">
    <property type="nucleotide sequence ID" value="NZ_JAVDZE010000002.1"/>
</dbReference>
<dbReference type="InterPro" id="IPR029060">
    <property type="entry name" value="PIN-like_dom_sf"/>
</dbReference>
<sequence>MLVVDTSVFIDSIIPVKGKGDRNRLARKAISSAEARGIPLLMPRLGVVETISLAKRLTGKEGAVDLTMEYLEAKVLQVSEDWIFEDAKTIARKIHPRAADSYFIATAKKFNAILKDMVARARKMGIRAFYVLDKTQLDEYLNEISGGAV</sequence>
<organism evidence="2 3">
    <name type="scientific">Thermococcus waiotapuensis</name>
    <dbReference type="NCBI Taxonomy" id="90909"/>
    <lineage>
        <taxon>Archaea</taxon>
        <taxon>Methanobacteriati</taxon>
        <taxon>Methanobacteriota</taxon>
        <taxon>Thermococci</taxon>
        <taxon>Thermococcales</taxon>
        <taxon>Thermococcaceae</taxon>
        <taxon>Thermococcus</taxon>
    </lineage>
</organism>
<dbReference type="EMBL" id="JAVDZE010000002">
    <property type="protein sequence ID" value="MDV3104078.1"/>
    <property type="molecule type" value="Genomic_DNA"/>
</dbReference>
<evidence type="ECO:0000313" key="3">
    <source>
        <dbReference type="Proteomes" id="UP001245683"/>
    </source>
</evidence>
<dbReference type="SUPFAM" id="SSF88723">
    <property type="entry name" value="PIN domain-like"/>
    <property type="match status" value="1"/>
</dbReference>